<dbReference type="AlphaFoldDB" id="A0A516G685"/>
<dbReference type="GO" id="GO:0006355">
    <property type="term" value="P:regulation of DNA-templated transcription"/>
    <property type="evidence" value="ECO:0007669"/>
    <property type="project" value="InterPro"/>
</dbReference>
<protein>
    <submittedName>
        <fullName evidence="1">Toxin-antitoxin system HicB family antitoxin</fullName>
    </submittedName>
</protein>
<gene>
    <name evidence="1" type="ORF">FNH13_00795</name>
</gene>
<organism evidence="1 2">
    <name type="scientific">Ornithinimicrobium ciconiae</name>
    <dbReference type="NCBI Taxonomy" id="2594265"/>
    <lineage>
        <taxon>Bacteria</taxon>
        <taxon>Bacillati</taxon>
        <taxon>Actinomycetota</taxon>
        <taxon>Actinomycetes</taxon>
        <taxon>Micrococcales</taxon>
        <taxon>Ornithinimicrobiaceae</taxon>
        <taxon>Ornithinimicrobium</taxon>
    </lineage>
</organism>
<accession>A0A516G685</accession>
<dbReference type="InterPro" id="IPR008651">
    <property type="entry name" value="Uncharacterised_HicB"/>
</dbReference>
<dbReference type="Gene3D" id="1.10.1220.10">
    <property type="entry name" value="Met repressor-like"/>
    <property type="match status" value="1"/>
</dbReference>
<proteinExistence type="predicted"/>
<evidence type="ECO:0000313" key="1">
    <source>
        <dbReference type="EMBL" id="QDO87036.1"/>
    </source>
</evidence>
<dbReference type="InterPro" id="IPR010985">
    <property type="entry name" value="Ribbon_hlx_hlx"/>
</dbReference>
<dbReference type="SUPFAM" id="SSF47598">
    <property type="entry name" value="Ribbon-helix-helix"/>
    <property type="match status" value="1"/>
</dbReference>
<evidence type="ECO:0000313" key="2">
    <source>
        <dbReference type="Proteomes" id="UP000315395"/>
    </source>
</evidence>
<keyword evidence="2" id="KW-1185">Reference proteome</keyword>
<dbReference type="Proteomes" id="UP000315395">
    <property type="component" value="Chromosome"/>
</dbReference>
<dbReference type="EMBL" id="CP041616">
    <property type="protein sequence ID" value="QDO87036.1"/>
    <property type="molecule type" value="Genomic_DNA"/>
</dbReference>
<dbReference type="OrthoDB" id="5297106at2"/>
<sequence>MPVPFATRNYPGKFNLRVGEHLHRQLAVNAAQEHLSLNEYLVRRLSDAS</sequence>
<name>A0A516G685_9MICO</name>
<dbReference type="InterPro" id="IPR013321">
    <property type="entry name" value="Arc_rbn_hlx_hlx"/>
</dbReference>
<reference evidence="1 2" key="1">
    <citation type="submission" date="2019-07" db="EMBL/GenBank/DDBJ databases">
        <title>complete genome sequencing of Ornithinimicrobium sp. H23M54.</title>
        <authorList>
            <person name="Bae J.-W."/>
            <person name="Lee S.-Y."/>
        </authorList>
    </citation>
    <scope>NUCLEOTIDE SEQUENCE [LARGE SCALE GENOMIC DNA]</scope>
    <source>
        <strain evidence="1 2">H23M54</strain>
    </source>
</reference>
<dbReference type="Pfam" id="PF05534">
    <property type="entry name" value="HicB"/>
    <property type="match status" value="1"/>
</dbReference>
<dbReference type="RefSeq" id="WP_143781699.1">
    <property type="nucleotide sequence ID" value="NZ_CP041616.1"/>
</dbReference>
<dbReference type="KEGG" id="orz:FNH13_00795"/>